<protein>
    <submittedName>
        <fullName evidence="1">Uncharacterized protein</fullName>
    </submittedName>
</protein>
<keyword evidence="2" id="KW-1185">Reference proteome</keyword>
<evidence type="ECO:0000313" key="1">
    <source>
        <dbReference type="EMBL" id="UWX54519.1"/>
    </source>
</evidence>
<sequence>MNNIRKGEAKSEQMPMAEGFQTNGFGVILELAQARTKLLRTPNFQRSF</sequence>
<accession>A0ABY5Y756</accession>
<dbReference type="EMBL" id="CP104205">
    <property type="protein sequence ID" value="UWX54519.1"/>
    <property type="molecule type" value="Genomic_DNA"/>
</dbReference>
<name>A0ABY5Y756_9FLAO</name>
<organism evidence="1 2">
    <name type="scientific">Maribacter litopenaei</name>
    <dbReference type="NCBI Taxonomy" id="2976127"/>
    <lineage>
        <taxon>Bacteria</taxon>
        <taxon>Pseudomonadati</taxon>
        <taxon>Bacteroidota</taxon>
        <taxon>Flavobacteriia</taxon>
        <taxon>Flavobacteriales</taxon>
        <taxon>Flavobacteriaceae</taxon>
        <taxon>Maribacter</taxon>
    </lineage>
</organism>
<dbReference type="Proteomes" id="UP001059209">
    <property type="component" value="Chromosome"/>
</dbReference>
<reference evidence="1" key="1">
    <citation type="submission" date="2022-09" db="EMBL/GenBank/DDBJ databases">
        <title>Maribacter litopenaei sp. nov., isolated from the intestinal tract of the Pacific White Shrimp, Litopenaeus vannamei.</title>
        <authorList>
            <person name="Kim S.Y."/>
            <person name="Hwang C.Y."/>
        </authorList>
    </citation>
    <scope>NUCLEOTIDE SEQUENCE</scope>
    <source>
        <strain evidence="1">HL-LV01</strain>
    </source>
</reference>
<proteinExistence type="predicted"/>
<evidence type="ECO:0000313" key="2">
    <source>
        <dbReference type="Proteomes" id="UP001059209"/>
    </source>
</evidence>
<dbReference type="RefSeq" id="WP_260572378.1">
    <property type="nucleotide sequence ID" value="NZ_CP104205.1"/>
</dbReference>
<gene>
    <name evidence="1" type="ORF">NYZ99_16645</name>
</gene>